<evidence type="ECO:0000256" key="1">
    <source>
        <dbReference type="SAM" id="MobiDB-lite"/>
    </source>
</evidence>
<sequence length="568" mass="60358">MTAALALLWQRRRQVAWLITAAATAVALYRLYHEEDEDEDVDITQMSGSGNDANESNANAEAKAKIEQMAHEARRRTRSPSFSVTNEHGEDRGALLDERAHAWGWLMDPKPLGPAAKSSIEPALRRHRCSSPNDELAKLTESVAPPMPRKSVRFRLDEDAMFYGFVFTYEGVCVAHGADTNFVGLSLCEVLRRTSNTEVDGADLHCQFKEAAEQGGGWVSYSWRNSSQRALQCKGAYIIKIVQWGSTFYAGVGYSLVPPPEPQPADVNGLYGFICTTDGTLLAHGASSAFVGSTLADVIESTDNTQIDSTSLLQRFDGAARLGGGWVTYPWRNSASSPMRQKGCFITRLEHRVAKTAEQTARHAVGKIVGKAPGETTAEAAGEMSAEVGEGAAAEAALKLLQHQPGSPSQEYLYAGVGYFGRGGEAAQVEGKMTGEPAQVDSARGGSDVKFKCSVRSGTQHITGSPPPPPPVPPSPAAAKAATAVLKANVLRAMDMRTLDADAMGVHTATASGVGWSEASALDAIVSDASGELAAAAAAATCWQATAMPAALRELLKDHATSHLASFH</sequence>
<proteinExistence type="predicted"/>
<accession>A0A7S2CHE5</accession>
<gene>
    <name evidence="2" type="ORF">CBRE1094_LOCUS9002</name>
</gene>
<dbReference type="GO" id="GO:0005886">
    <property type="term" value="C:plasma membrane"/>
    <property type="evidence" value="ECO:0007669"/>
    <property type="project" value="UniProtKB-SubCell"/>
</dbReference>
<protein>
    <submittedName>
        <fullName evidence="2">Uncharacterized protein</fullName>
    </submittedName>
</protein>
<organism evidence="2">
    <name type="scientific">Haptolina brevifila</name>
    <dbReference type="NCBI Taxonomy" id="156173"/>
    <lineage>
        <taxon>Eukaryota</taxon>
        <taxon>Haptista</taxon>
        <taxon>Haptophyta</taxon>
        <taxon>Prymnesiophyceae</taxon>
        <taxon>Prymnesiales</taxon>
        <taxon>Prymnesiaceae</taxon>
        <taxon>Haptolina</taxon>
    </lineage>
</organism>
<name>A0A7S2CHE5_9EUKA</name>
<dbReference type="EMBL" id="HBGU01016632">
    <property type="protein sequence ID" value="CAD9426038.1"/>
    <property type="molecule type" value="Transcribed_RNA"/>
</dbReference>
<reference evidence="2" key="1">
    <citation type="submission" date="2021-01" db="EMBL/GenBank/DDBJ databases">
        <authorList>
            <person name="Corre E."/>
            <person name="Pelletier E."/>
            <person name="Niang G."/>
            <person name="Scheremetjew M."/>
            <person name="Finn R."/>
            <person name="Kale V."/>
            <person name="Holt S."/>
            <person name="Cochrane G."/>
            <person name="Meng A."/>
            <person name="Brown T."/>
            <person name="Cohen L."/>
        </authorList>
    </citation>
    <scope>NUCLEOTIDE SEQUENCE</scope>
    <source>
        <strain evidence="2">UTEX LB 985</strain>
    </source>
</reference>
<feature type="compositionally biased region" description="Pro residues" evidence="1">
    <location>
        <begin position="465"/>
        <end position="476"/>
    </location>
</feature>
<feature type="region of interest" description="Disordered" evidence="1">
    <location>
        <begin position="67"/>
        <end position="89"/>
    </location>
</feature>
<feature type="region of interest" description="Disordered" evidence="1">
    <location>
        <begin position="457"/>
        <end position="477"/>
    </location>
</feature>
<dbReference type="Gene3D" id="3.30.450.20">
    <property type="entry name" value="PAS domain"/>
    <property type="match status" value="2"/>
</dbReference>
<evidence type="ECO:0000313" key="2">
    <source>
        <dbReference type="EMBL" id="CAD9426038.1"/>
    </source>
</evidence>
<dbReference type="AlphaFoldDB" id="A0A7S2CHE5"/>